<organism evidence="1 2">
    <name type="scientific">Coemansia thaxteri</name>
    <dbReference type="NCBI Taxonomy" id="2663907"/>
    <lineage>
        <taxon>Eukaryota</taxon>
        <taxon>Fungi</taxon>
        <taxon>Fungi incertae sedis</taxon>
        <taxon>Zoopagomycota</taxon>
        <taxon>Kickxellomycotina</taxon>
        <taxon>Kickxellomycetes</taxon>
        <taxon>Kickxellales</taxon>
        <taxon>Kickxellaceae</taxon>
        <taxon>Coemansia</taxon>
    </lineage>
</organism>
<dbReference type="InterPro" id="IPR052999">
    <property type="entry name" value="PTS1_Protein"/>
</dbReference>
<dbReference type="OrthoDB" id="5537330at2759"/>
<dbReference type="AlphaFoldDB" id="A0A9W8BH67"/>
<sequence>MDETVHPDDLKAWDAEHQALDDNVRHLVAISAMASANRPAPIADIARRRLGQLEHLSEKTYFVQQTREAILKLSSLVGTPKCINAMASLMGVVGSDSDLATELAKIPILRNSANYDYEQMRARGQELFNSVYGRQATVVENKLRGMYPELAEVVMVDSYGRLLSETRFLDGRDTELCAIGALVPQDVPLQLKSHCLGAVRLGATDEMVQAALHLAKLICTKRP</sequence>
<dbReference type="Proteomes" id="UP001150907">
    <property type="component" value="Unassembled WGS sequence"/>
</dbReference>
<evidence type="ECO:0000313" key="1">
    <source>
        <dbReference type="EMBL" id="KAJ2005140.1"/>
    </source>
</evidence>
<proteinExistence type="predicted"/>
<keyword evidence="2" id="KW-1185">Reference proteome</keyword>
<reference evidence="1" key="1">
    <citation type="submission" date="2022-07" db="EMBL/GenBank/DDBJ databases">
        <title>Phylogenomic reconstructions and comparative analyses of Kickxellomycotina fungi.</title>
        <authorList>
            <person name="Reynolds N.K."/>
            <person name="Stajich J.E."/>
            <person name="Barry K."/>
            <person name="Grigoriev I.V."/>
            <person name="Crous P."/>
            <person name="Smith M.E."/>
        </authorList>
    </citation>
    <scope>NUCLEOTIDE SEQUENCE</scope>
    <source>
        <strain evidence="1">IMI 214461</strain>
    </source>
</reference>
<dbReference type="EMBL" id="JANBQF010000117">
    <property type="protein sequence ID" value="KAJ2005140.1"/>
    <property type="molecule type" value="Genomic_DNA"/>
</dbReference>
<gene>
    <name evidence="1" type="ORF">H4R26_002118</name>
</gene>
<name>A0A9W8BH67_9FUNG</name>
<dbReference type="InterPro" id="IPR029032">
    <property type="entry name" value="AhpD-like"/>
</dbReference>
<dbReference type="PANTHER" id="PTHR28180:SF2">
    <property type="entry name" value="PEROXISOMAL PROTEIN 2"/>
    <property type="match status" value="1"/>
</dbReference>
<dbReference type="PANTHER" id="PTHR28180">
    <property type="entry name" value="CONSERVED MITOCHONDRIAL PROTEIN-RELATED"/>
    <property type="match status" value="1"/>
</dbReference>
<evidence type="ECO:0000313" key="2">
    <source>
        <dbReference type="Proteomes" id="UP001150907"/>
    </source>
</evidence>
<evidence type="ECO:0008006" key="3">
    <source>
        <dbReference type="Google" id="ProtNLM"/>
    </source>
</evidence>
<accession>A0A9W8BH67</accession>
<dbReference type="SUPFAM" id="SSF69118">
    <property type="entry name" value="AhpD-like"/>
    <property type="match status" value="1"/>
</dbReference>
<protein>
    <recommendedName>
        <fullName evidence="3">Carboxymuconolactone decarboxylase</fullName>
    </recommendedName>
</protein>
<dbReference type="Gene3D" id="1.20.1290.10">
    <property type="entry name" value="AhpD-like"/>
    <property type="match status" value="1"/>
</dbReference>
<comment type="caution">
    <text evidence="1">The sequence shown here is derived from an EMBL/GenBank/DDBJ whole genome shotgun (WGS) entry which is preliminary data.</text>
</comment>